<evidence type="ECO:0000259" key="1">
    <source>
        <dbReference type="Pfam" id="PF26441"/>
    </source>
</evidence>
<dbReference type="Proteomes" id="UP000053157">
    <property type="component" value="Unassembled WGS sequence"/>
</dbReference>
<accession>A0A0W1SV19</accession>
<evidence type="ECO:0000313" key="3">
    <source>
        <dbReference type="Proteomes" id="UP000053157"/>
    </source>
</evidence>
<dbReference type="AlphaFoldDB" id="A0A0W1SV19"/>
<protein>
    <recommendedName>
        <fullName evidence="1">DUF8121 domain-containing protein</fullName>
    </recommendedName>
</protein>
<proteinExistence type="predicted"/>
<feature type="domain" description="DUF8121" evidence="1">
    <location>
        <begin position="43"/>
        <end position="187"/>
    </location>
</feature>
<dbReference type="OrthoDB" id="292848at2157"/>
<evidence type="ECO:0000313" key="2">
    <source>
        <dbReference type="EMBL" id="KTG29670.1"/>
    </source>
</evidence>
<name>A0A0W1SV19_9EURY</name>
<dbReference type="Pfam" id="PF26441">
    <property type="entry name" value="DUF8121"/>
    <property type="match status" value="1"/>
</dbReference>
<gene>
    <name evidence="2" type="ORF">AUR66_09070</name>
</gene>
<dbReference type="EMBL" id="LOPV01000091">
    <property type="protein sequence ID" value="KTG29670.1"/>
    <property type="molecule type" value="Genomic_DNA"/>
</dbReference>
<dbReference type="RefSeq" id="WP_157532993.1">
    <property type="nucleotide sequence ID" value="NZ_LOPV01000091.1"/>
</dbReference>
<keyword evidence="3" id="KW-1185">Reference proteome</keyword>
<dbReference type="InterPro" id="IPR058434">
    <property type="entry name" value="DUF8121"/>
</dbReference>
<reference evidence="2 3" key="1">
    <citation type="submission" date="2015-12" db="EMBL/GenBank/DDBJ databases">
        <title>Haloferax profundi sp. nov. isolated from the Discovery deep brine-seawater interface in the Red Sea.</title>
        <authorList>
            <person name="Zhang G."/>
            <person name="Stingl U."/>
            <person name="Rashid M."/>
        </authorList>
    </citation>
    <scope>NUCLEOTIDE SEQUENCE [LARGE SCALE GENOMIC DNA]</scope>
    <source>
        <strain evidence="2 3">SB29</strain>
    </source>
</reference>
<organism evidence="2 3">
    <name type="scientific">Haloferax profundi</name>
    <dbReference type="NCBI Taxonomy" id="1544718"/>
    <lineage>
        <taxon>Archaea</taxon>
        <taxon>Methanobacteriati</taxon>
        <taxon>Methanobacteriota</taxon>
        <taxon>Stenosarchaea group</taxon>
        <taxon>Halobacteria</taxon>
        <taxon>Halobacteriales</taxon>
        <taxon>Haloferacaceae</taxon>
        <taxon>Haloferax</taxon>
    </lineage>
</organism>
<sequence>MRRRQFFSGLAAMVVPLSGCTAPVTSSPTPLSDPEAGEMRSQPSLVYRLDDERLVEFSATTVDTAADTSSNNMAPFDVYVGRGDRVAFDSVRYAFTTSSPGMHPRVYVRKMGTTEFPPFTFVEDGHSNATILRIDEFDETDFAQFPMHFLLADDELPTELTVAARIVVTERDGGRRYVAEPTATVELAEQ</sequence>
<comment type="caution">
    <text evidence="2">The sequence shown here is derived from an EMBL/GenBank/DDBJ whole genome shotgun (WGS) entry which is preliminary data.</text>
</comment>